<protein>
    <recommendedName>
        <fullName evidence="9">Ribosomal RNA-processing protein 43</fullName>
    </recommendedName>
</protein>
<evidence type="ECO:0000256" key="9">
    <source>
        <dbReference type="ARBA" id="ARBA00030617"/>
    </source>
</evidence>
<name>N1Q3X7_DOTSN</name>
<accession>N1Q3X7</accession>
<dbReference type="GO" id="GO:0016075">
    <property type="term" value="P:rRNA catabolic process"/>
    <property type="evidence" value="ECO:0007669"/>
    <property type="project" value="TreeGrafter"/>
</dbReference>
<evidence type="ECO:0000256" key="1">
    <source>
        <dbReference type="ARBA" id="ARBA00004496"/>
    </source>
</evidence>
<evidence type="ECO:0000256" key="6">
    <source>
        <dbReference type="ARBA" id="ARBA00022835"/>
    </source>
</evidence>
<sequence>MSNASESAAALTFARETFAKLTPGPFLLAHLKQEPRPVRPNGRQLFESRQPAVNTGSLTHSNGSAVVRVGDTAIVCGVRGEILLASDIPHAPHEDPEEQDLIEELGLLVPNVELSTGCSPAHLPGNPPSTLAQSLSYRVCSLLQDSRCIDASSLRIEYTEPDTGDDDAADESRVVIKAFWTLYIDVLCLALDGNAFDAAWLAITAALRDTTLPKAWWDQDREGVLCSPLLSDASALTLNEIPSVSTFAVFTTASPLQRPENAQSWVLVDPDAFEEDLCDEMLTIAVRKTGSGGTTLLKVEKSGGSFIGTLAIRDCVEAASRRLADTELALKNSRWRSH</sequence>
<dbReference type="OrthoDB" id="45882at2759"/>
<keyword evidence="5" id="KW-0698">rRNA processing</keyword>
<gene>
    <name evidence="11" type="ORF">DOTSEDRAFT_142863</name>
</gene>
<comment type="subcellular location">
    <subcellularLocation>
        <location evidence="1">Cytoplasm</location>
    </subcellularLocation>
    <subcellularLocation>
        <location evidence="2">Nucleus</location>
        <location evidence="2">Nucleolus</location>
    </subcellularLocation>
</comment>
<dbReference type="EMBL" id="KB446535">
    <property type="protein sequence ID" value="EME49154.1"/>
    <property type="molecule type" value="Genomic_DNA"/>
</dbReference>
<dbReference type="GO" id="GO:0000176">
    <property type="term" value="C:nuclear exosome (RNase complex)"/>
    <property type="evidence" value="ECO:0007669"/>
    <property type="project" value="UniProtKB-ARBA"/>
</dbReference>
<comment type="similarity">
    <text evidence="3">Belongs to the RNase PH family.</text>
</comment>
<dbReference type="Pfam" id="PF01138">
    <property type="entry name" value="RNase_PH"/>
    <property type="match status" value="1"/>
</dbReference>
<dbReference type="GO" id="GO:0000467">
    <property type="term" value="P:exonucleolytic trimming to generate mature 3'-end of 5.8S rRNA from tricistronic rRNA transcript (SSU-rRNA, 5.8S rRNA, LSU-rRNA)"/>
    <property type="evidence" value="ECO:0007669"/>
    <property type="project" value="TreeGrafter"/>
</dbReference>
<dbReference type="Proteomes" id="UP000016933">
    <property type="component" value="Unassembled WGS sequence"/>
</dbReference>
<evidence type="ECO:0000256" key="4">
    <source>
        <dbReference type="ARBA" id="ARBA00022490"/>
    </source>
</evidence>
<dbReference type="GO" id="GO:0071028">
    <property type="term" value="P:nuclear mRNA surveillance"/>
    <property type="evidence" value="ECO:0007669"/>
    <property type="project" value="TreeGrafter"/>
</dbReference>
<dbReference type="InterPro" id="IPR036345">
    <property type="entry name" value="ExoRNase_PH_dom2_sf"/>
</dbReference>
<evidence type="ECO:0000313" key="11">
    <source>
        <dbReference type="EMBL" id="EME49154.1"/>
    </source>
</evidence>
<dbReference type="PANTHER" id="PTHR11097:SF9">
    <property type="entry name" value="EXOSOME COMPLEX COMPONENT RRP43"/>
    <property type="match status" value="1"/>
</dbReference>
<keyword evidence="4" id="KW-0963">Cytoplasm</keyword>
<reference evidence="11 12" key="2">
    <citation type="journal article" date="2012" name="PLoS Pathog.">
        <title>Diverse lifestyles and strategies of plant pathogenesis encoded in the genomes of eighteen Dothideomycetes fungi.</title>
        <authorList>
            <person name="Ohm R.A."/>
            <person name="Feau N."/>
            <person name="Henrissat B."/>
            <person name="Schoch C.L."/>
            <person name="Horwitz B.A."/>
            <person name="Barry K.W."/>
            <person name="Condon B.J."/>
            <person name="Copeland A.C."/>
            <person name="Dhillon B."/>
            <person name="Glaser F."/>
            <person name="Hesse C.N."/>
            <person name="Kosti I."/>
            <person name="LaButti K."/>
            <person name="Lindquist E.A."/>
            <person name="Lucas S."/>
            <person name="Salamov A.A."/>
            <person name="Bradshaw R.E."/>
            <person name="Ciuffetti L."/>
            <person name="Hamelin R.C."/>
            <person name="Kema G.H.J."/>
            <person name="Lawrence C."/>
            <person name="Scott J.A."/>
            <person name="Spatafora J.W."/>
            <person name="Turgeon B.G."/>
            <person name="de Wit P.J.G.M."/>
            <person name="Zhong S."/>
            <person name="Goodwin S.B."/>
            <person name="Grigoriev I.V."/>
        </authorList>
    </citation>
    <scope>NUCLEOTIDE SEQUENCE [LARGE SCALE GENOMIC DNA]</scope>
    <source>
        <strain evidence="12">NZE10 / CBS 128990</strain>
    </source>
</reference>
<evidence type="ECO:0000256" key="8">
    <source>
        <dbReference type="ARBA" id="ARBA00023242"/>
    </source>
</evidence>
<keyword evidence="7" id="KW-0694">RNA-binding</keyword>
<dbReference type="GO" id="GO:0034473">
    <property type="term" value="P:U1 snRNA 3'-end processing"/>
    <property type="evidence" value="ECO:0007669"/>
    <property type="project" value="TreeGrafter"/>
</dbReference>
<keyword evidence="8" id="KW-0539">Nucleus</keyword>
<proteinExistence type="inferred from homology"/>
<evidence type="ECO:0000313" key="12">
    <source>
        <dbReference type="Proteomes" id="UP000016933"/>
    </source>
</evidence>
<keyword evidence="12" id="KW-1185">Reference proteome</keyword>
<dbReference type="PANTHER" id="PTHR11097">
    <property type="entry name" value="EXOSOME COMPLEX EXONUCLEASE RIBOSOMAL RNA PROCESSING PROTEIN"/>
    <property type="match status" value="1"/>
</dbReference>
<evidence type="ECO:0000256" key="7">
    <source>
        <dbReference type="ARBA" id="ARBA00022884"/>
    </source>
</evidence>
<evidence type="ECO:0000256" key="2">
    <source>
        <dbReference type="ARBA" id="ARBA00004604"/>
    </source>
</evidence>
<reference evidence="12" key="1">
    <citation type="journal article" date="2012" name="PLoS Genet.">
        <title>The genomes of the fungal plant pathogens Cladosporium fulvum and Dothistroma septosporum reveal adaptation to different hosts and lifestyles but also signatures of common ancestry.</title>
        <authorList>
            <person name="de Wit P.J.G.M."/>
            <person name="van der Burgt A."/>
            <person name="Oekmen B."/>
            <person name="Stergiopoulos I."/>
            <person name="Abd-Elsalam K.A."/>
            <person name="Aerts A.L."/>
            <person name="Bahkali A.H."/>
            <person name="Beenen H.G."/>
            <person name="Chettri P."/>
            <person name="Cox M.P."/>
            <person name="Datema E."/>
            <person name="de Vries R.P."/>
            <person name="Dhillon B."/>
            <person name="Ganley A.R."/>
            <person name="Griffiths S.A."/>
            <person name="Guo Y."/>
            <person name="Hamelin R.C."/>
            <person name="Henrissat B."/>
            <person name="Kabir M.S."/>
            <person name="Jashni M.K."/>
            <person name="Kema G."/>
            <person name="Klaubauf S."/>
            <person name="Lapidus A."/>
            <person name="Levasseur A."/>
            <person name="Lindquist E."/>
            <person name="Mehrabi R."/>
            <person name="Ohm R.A."/>
            <person name="Owen T.J."/>
            <person name="Salamov A."/>
            <person name="Schwelm A."/>
            <person name="Schijlen E."/>
            <person name="Sun H."/>
            <person name="van den Burg H.A."/>
            <person name="van Ham R.C.H.J."/>
            <person name="Zhang S."/>
            <person name="Goodwin S.B."/>
            <person name="Grigoriev I.V."/>
            <person name="Collemare J."/>
            <person name="Bradshaw R.E."/>
        </authorList>
    </citation>
    <scope>NUCLEOTIDE SEQUENCE [LARGE SCALE GENOMIC DNA]</scope>
    <source>
        <strain evidence="12">NZE10 / CBS 128990</strain>
    </source>
</reference>
<dbReference type="eggNOG" id="KOG1613">
    <property type="taxonomic scope" value="Eukaryota"/>
</dbReference>
<dbReference type="SUPFAM" id="SSF54211">
    <property type="entry name" value="Ribosomal protein S5 domain 2-like"/>
    <property type="match status" value="1"/>
</dbReference>
<dbReference type="GO" id="GO:0071038">
    <property type="term" value="P:TRAMP-dependent tRNA surveillance pathway"/>
    <property type="evidence" value="ECO:0007669"/>
    <property type="project" value="TreeGrafter"/>
</dbReference>
<organism evidence="11 12">
    <name type="scientific">Dothistroma septosporum (strain NZE10 / CBS 128990)</name>
    <name type="common">Red band needle blight fungus</name>
    <name type="synonym">Mycosphaerella pini</name>
    <dbReference type="NCBI Taxonomy" id="675120"/>
    <lineage>
        <taxon>Eukaryota</taxon>
        <taxon>Fungi</taxon>
        <taxon>Dikarya</taxon>
        <taxon>Ascomycota</taxon>
        <taxon>Pezizomycotina</taxon>
        <taxon>Dothideomycetes</taxon>
        <taxon>Dothideomycetidae</taxon>
        <taxon>Mycosphaerellales</taxon>
        <taxon>Mycosphaerellaceae</taxon>
        <taxon>Dothistroma</taxon>
    </lineage>
</organism>
<dbReference type="HOGENOM" id="CLU_038194_5_0_1"/>
<dbReference type="Gene3D" id="3.30.230.70">
    <property type="entry name" value="GHMP Kinase, N-terminal domain"/>
    <property type="match status" value="1"/>
</dbReference>
<dbReference type="InterPro" id="IPR020568">
    <property type="entry name" value="Ribosomal_Su5_D2-typ_SF"/>
</dbReference>
<feature type="domain" description="Exoribonuclease phosphorolytic" evidence="10">
    <location>
        <begin position="47"/>
        <end position="213"/>
    </location>
</feature>
<dbReference type="GO" id="GO:0035925">
    <property type="term" value="F:mRNA 3'-UTR AU-rich region binding"/>
    <property type="evidence" value="ECO:0007669"/>
    <property type="project" value="TreeGrafter"/>
</dbReference>
<dbReference type="SUPFAM" id="SSF55666">
    <property type="entry name" value="Ribonuclease PH domain 2-like"/>
    <property type="match status" value="1"/>
</dbReference>
<evidence type="ECO:0000256" key="5">
    <source>
        <dbReference type="ARBA" id="ARBA00022552"/>
    </source>
</evidence>
<dbReference type="STRING" id="675120.N1Q3X7"/>
<dbReference type="AlphaFoldDB" id="N1Q3X7"/>
<dbReference type="GO" id="GO:0034475">
    <property type="term" value="P:U4 snRNA 3'-end processing"/>
    <property type="evidence" value="ECO:0007669"/>
    <property type="project" value="TreeGrafter"/>
</dbReference>
<dbReference type="GO" id="GO:0000177">
    <property type="term" value="C:cytoplasmic exosome (RNase complex)"/>
    <property type="evidence" value="ECO:0007669"/>
    <property type="project" value="TreeGrafter"/>
</dbReference>
<dbReference type="GO" id="GO:0034476">
    <property type="term" value="P:U5 snRNA 3'-end processing"/>
    <property type="evidence" value="ECO:0007669"/>
    <property type="project" value="TreeGrafter"/>
</dbReference>
<dbReference type="InterPro" id="IPR050590">
    <property type="entry name" value="Exosome_comp_Rrp42_subfam"/>
</dbReference>
<dbReference type="InterPro" id="IPR001247">
    <property type="entry name" value="ExoRNase_PH_dom1"/>
</dbReference>
<dbReference type="GO" id="GO:0005730">
    <property type="term" value="C:nucleolus"/>
    <property type="evidence" value="ECO:0007669"/>
    <property type="project" value="UniProtKB-SubCell"/>
</dbReference>
<keyword evidence="6" id="KW-0271">Exosome</keyword>
<dbReference type="OMA" id="EIKAFWV"/>
<dbReference type="InterPro" id="IPR027408">
    <property type="entry name" value="PNPase/RNase_PH_dom_sf"/>
</dbReference>
<evidence type="ECO:0000259" key="10">
    <source>
        <dbReference type="Pfam" id="PF01138"/>
    </source>
</evidence>
<evidence type="ECO:0000256" key="3">
    <source>
        <dbReference type="ARBA" id="ARBA00006678"/>
    </source>
</evidence>
<dbReference type="GO" id="GO:0071035">
    <property type="term" value="P:nuclear polyadenylation-dependent rRNA catabolic process"/>
    <property type="evidence" value="ECO:0007669"/>
    <property type="project" value="TreeGrafter"/>
</dbReference>